<reference evidence="8" key="1">
    <citation type="submission" date="2020-11" db="EMBL/GenBank/DDBJ databases">
        <title>Genome seq and assembly of Planobacterium sp.</title>
        <authorList>
            <person name="Chhetri G."/>
        </authorList>
    </citation>
    <scope>NUCLEOTIDE SEQUENCE</scope>
    <source>
        <strain evidence="8">GCR5</strain>
    </source>
</reference>
<dbReference type="Pfam" id="PF17836">
    <property type="entry name" value="PglD_N"/>
    <property type="match status" value="1"/>
</dbReference>
<protein>
    <submittedName>
        <fullName evidence="8">Acetyltransferase</fullName>
    </submittedName>
</protein>
<proteinExistence type="inferred from homology"/>
<evidence type="ECO:0000256" key="5">
    <source>
        <dbReference type="PIRSR" id="PIRSR620019-1"/>
    </source>
</evidence>
<dbReference type="InterPro" id="IPR011004">
    <property type="entry name" value="Trimer_LpxA-like_sf"/>
</dbReference>
<comment type="similarity">
    <text evidence="1">Belongs to the transferase hexapeptide repeat family.</text>
</comment>
<evidence type="ECO:0000313" key="9">
    <source>
        <dbReference type="Proteomes" id="UP000694480"/>
    </source>
</evidence>
<sequence>MIVLFGASGHAKPILDIFFQNGETVAKILDDNPKVSEIFGVEVVKNNFDLDYNQNAVISIGNNRIRKKIAKELPFNYIKAVHPKSSVSDLAQLGEGTVVMANVSVNPDALIGEHCILNTGCVIEHDCKIGDYVHISPNASLAGDVSVGEGSHIGIGASVIQGIKIGKWATIGAGAVIIKDIPDFAIVVGNPGKIIKIKTEENEL</sequence>
<evidence type="ECO:0000256" key="1">
    <source>
        <dbReference type="ARBA" id="ARBA00007274"/>
    </source>
</evidence>
<dbReference type="InterPro" id="IPR001451">
    <property type="entry name" value="Hexapep"/>
</dbReference>
<feature type="domain" description="PglD N-terminal" evidence="7">
    <location>
        <begin position="2"/>
        <end position="73"/>
    </location>
</feature>
<feature type="site" description="Increases basicity of active site His" evidence="5">
    <location>
        <position position="126"/>
    </location>
</feature>
<dbReference type="Proteomes" id="UP000694480">
    <property type="component" value="Unassembled WGS sequence"/>
</dbReference>
<evidence type="ECO:0000313" key="8">
    <source>
        <dbReference type="EMBL" id="MBF5026937.1"/>
    </source>
</evidence>
<keyword evidence="4" id="KW-0012">Acyltransferase</keyword>
<feature type="binding site" evidence="6">
    <location>
        <position position="134"/>
    </location>
    <ligand>
        <name>acetyl-CoA</name>
        <dbReference type="ChEBI" id="CHEBI:57288"/>
    </ligand>
</feature>
<evidence type="ECO:0000256" key="4">
    <source>
        <dbReference type="ARBA" id="ARBA00023315"/>
    </source>
</evidence>
<evidence type="ECO:0000256" key="3">
    <source>
        <dbReference type="ARBA" id="ARBA00022737"/>
    </source>
</evidence>
<dbReference type="InterPro" id="IPR020019">
    <property type="entry name" value="AcTrfase_PglD-like"/>
</dbReference>
<dbReference type="AlphaFoldDB" id="A0A930YV47"/>
<accession>A0A930YV47</accession>
<dbReference type="Pfam" id="PF00132">
    <property type="entry name" value="Hexapep"/>
    <property type="match status" value="2"/>
</dbReference>
<dbReference type="InterPro" id="IPR018357">
    <property type="entry name" value="Hexapep_transf_CS"/>
</dbReference>
<dbReference type="InterPro" id="IPR041561">
    <property type="entry name" value="PglD_N"/>
</dbReference>
<dbReference type="NCBIfam" id="TIGR03570">
    <property type="entry name" value="NeuD_NnaD"/>
    <property type="match status" value="1"/>
</dbReference>
<dbReference type="GO" id="GO:0016746">
    <property type="term" value="F:acyltransferase activity"/>
    <property type="evidence" value="ECO:0007669"/>
    <property type="project" value="UniProtKB-KW"/>
</dbReference>
<name>A0A930YV47_9FLAO</name>
<dbReference type="EMBL" id="JADKYY010000004">
    <property type="protein sequence ID" value="MBF5026937.1"/>
    <property type="molecule type" value="Genomic_DNA"/>
</dbReference>
<keyword evidence="2" id="KW-0808">Transferase</keyword>
<feature type="active site" description="Proton acceptor" evidence="5">
    <location>
        <position position="125"/>
    </location>
</feature>
<dbReference type="InterPro" id="IPR050179">
    <property type="entry name" value="Trans_hexapeptide_repeat"/>
</dbReference>
<feature type="binding site" evidence="6">
    <location>
        <position position="155"/>
    </location>
    <ligand>
        <name>acetyl-CoA</name>
        <dbReference type="ChEBI" id="CHEBI:57288"/>
    </ligand>
</feature>
<dbReference type="CDD" id="cd03360">
    <property type="entry name" value="LbH_AT_putative"/>
    <property type="match status" value="1"/>
</dbReference>
<organism evidence="8 9">
    <name type="scientific">Planobacterium oryzisoli</name>
    <dbReference type="NCBI Taxonomy" id="2771435"/>
    <lineage>
        <taxon>Bacteria</taxon>
        <taxon>Pseudomonadati</taxon>
        <taxon>Bacteroidota</taxon>
        <taxon>Flavobacteriia</taxon>
        <taxon>Flavobacteriales</taxon>
        <taxon>Weeksellaceae</taxon>
        <taxon>Chryseobacterium group</taxon>
        <taxon>Chryseobacterium</taxon>
    </lineage>
</organism>
<dbReference type="Gene3D" id="2.160.10.10">
    <property type="entry name" value="Hexapeptide repeat proteins"/>
    <property type="match status" value="1"/>
</dbReference>
<dbReference type="SUPFAM" id="SSF51161">
    <property type="entry name" value="Trimeric LpxA-like enzymes"/>
    <property type="match status" value="1"/>
</dbReference>
<keyword evidence="9" id="KW-1185">Reference proteome</keyword>
<comment type="caution">
    <text evidence="8">The sequence shown here is derived from an EMBL/GenBank/DDBJ whole genome shotgun (WGS) entry which is preliminary data.</text>
</comment>
<dbReference type="Gene3D" id="3.40.50.20">
    <property type="match status" value="1"/>
</dbReference>
<dbReference type="PANTHER" id="PTHR43300">
    <property type="entry name" value="ACETYLTRANSFERASE"/>
    <property type="match status" value="1"/>
</dbReference>
<keyword evidence="3" id="KW-0677">Repeat</keyword>
<gene>
    <name evidence="8" type="ORF">IC612_03890</name>
</gene>
<evidence type="ECO:0000256" key="6">
    <source>
        <dbReference type="PIRSR" id="PIRSR620019-2"/>
    </source>
</evidence>
<dbReference type="PANTHER" id="PTHR43300:SF7">
    <property type="entry name" value="UDP-N-ACETYLBACILLOSAMINE N-ACETYLTRANSFERASE"/>
    <property type="match status" value="1"/>
</dbReference>
<evidence type="ECO:0000259" key="7">
    <source>
        <dbReference type="Pfam" id="PF17836"/>
    </source>
</evidence>
<feature type="binding site" evidence="6">
    <location>
        <position position="61"/>
    </location>
    <ligand>
        <name>substrate</name>
    </ligand>
</feature>
<feature type="binding site" evidence="6">
    <location>
        <begin position="8"/>
        <end position="10"/>
    </location>
    <ligand>
        <name>substrate</name>
    </ligand>
</feature>
<evidence type="ECO:0000256" key="2">
    <source>
        <dbReference type="ARBA" id="ARBA00022679"/>
    </source>
</evidence>
<dbReference type="PROSITE" id="PS00101">
    <property type="entry name" value="HEXAPEP_TRANSFERASES"/>
    <property type="match status" value="1"/>
</dbReference>